<dbReference type="RefSeq" id="WP_130336086.1">
    <property type="nucleotide sequence ID" value="NZ_SHLD01000001.1"/>
</dbReference>
<dbReference type="OrthoDB" id="3830077at2"/>
<evidence type="ECO:0000313" key="1">
    <source>
        <dbReference type="EMBL" id="RZU75813.1"/>
    </source>
</evidence>
<name>A0A4Q8BF01_9ACTN</name>
<organism evidence="1 2">
    <name type="scientific">Micromonospora kangleipakensis</name>
    <dbReference type="NCBI Taxonomy" id="1077942"/>
    <lineage>
        <taxon>Bacteria</taxon>
        <taxon>Bacillati</taxon>
        <taxon>Actinomycetota</taxon>
        <taxon>Actinomycetes</taxon>
        <taxon>Micromonosporales</taxon>
        <taxon>Micromonosporaceae</taxon>
        <taxon>Micromonospora</taxon>
    </lineage>
</organism>
<protein>
    <recommendedName>
        <fullName evidence="3">ABM domain-containing protein</fullName>
    </recommendedName>
</protein>
<comment type="caution">
    <text evidence="1">The sequence shown here is derived from an EMBL/GenBank/DDBJ whole genome shotgun (WGS) entry which is preliminary data.</text>
</comment>
<keyword evidence="2" id="KW-1185">Reference proteome</keyword>
<dbReference type="EMBL" id="SHLD01000001">
    <property type="protein sequence ID" value="RZU75813.1"/>
    <property type="molecule type" value="Genomic_DNA"/>
</dbReference>
<dbReference type="AlphaFoldDB" id="A0A4Q8BF01"/>
<gene>
    <name evidence="1" type="ORF">EV384_4381</name>
</gene>
<sequence>MIARVAVWEPMPTDDRDWLVDALSDVPGVHAVYHLLDPETGNGLSVAVFEDDAAAQQAGAAIRRRAEEIGWHDGQRPARVSETFYQVLRGRP</sequence>
<evidence type="ECO:0000313" key="2">
    <source>
        <dbReference type="Proteomes" id="UP000294114"/>
    </source>
</evidence>
<evidence type="ECO:0008006" key="3">
    <source>
        <dbReference type="Google" id="ProtNLM"/>
    </source>
</evidence>
<reference evidence="1 2" key="1">
    <citation type="submission" date="2019-02" db="EMBL/GenBank/DDBJ databases">
        <title>Sequencing the genomes of 1000 actinobacteria strains.</title>
        <authorList>
            <person name="Klenk H.-P."/>
        </authorList>
    </citation>
    <scope>NUCLEOTIDE SEQUENCE [LARGE SCALE GENOMIC DNA]</scope>
    <source>
        <strain evidence="1 2">DSM 45612</strain>
    </source>
</reference>
<dbReference type="Proteomes" id="UP000294114">
    <property type="component" value="Unassembled WGS sequence"/>
</dbReference>
<proteinExistence type="predicted"/>
<accession>A0A4Q8BF01</accession>